<comment type="caution">
    <text evidence="2">The sequence shown here is derived from an EMBL/GenBank/DDBJ whole genome shotgun (WGS) entry which is preliminary data.</text>
</comment>
<dbReference type="PANTHER" id="PTHR43861">
    <property type="entry name" value="TRANS-ACONITATE 2-METHYLTRANSFERASE-RELATED"/>
    <property type="match status" value="1"/>
</dbReference>
<gene>
    <name evidence="2" type="ORF">ENV35_04915</name>
</gene>
<dbReference type="GO" id="GO:0008757">
    <property type="term" value="F:S-adenosylmethionine-dependent methyltransferase activity"/>
    <property type="evidence" value="ECO:0007669"/>
    <property type="project" value="InterPro"/>
</dbReference>
<sequence length="233" mass="26997">MSNLLSNLYWDIYSLTYELVDNLPIHREELIQVSNILRENNPETILDVGCGTGNLISILSDYLPSTHLYGMDISQSMLKKTAKKVSSKNVKLLRWDIDCGLPFPNEFFDGISCIHVLNYLKNPSFVCNEFARTLKKNGNLVLVSFKDKLSFWKLKPYHSQLIKEYSTKDLRGTVKLLPLYFILTLCNLPIRFTTNIKYYDEKALDKFINGNLIKIESKEVFLNESVLVHYKKL</sequence>
<feature type="domain" description="Methyltransferase type 11" evidence="1">
    <location>
        <begin position="46"/>
        <end position="142"/>
    </location>
</feature>
<dbReference type="GO" id="GO:0032259">
    <property type="term" value="P:methylation"/>
    <property type="evidence" value="ECO:0007669"/>
    <property type="project" value="UniProtKB-KW"/>
</dbReference>
<reference evidence="2" key="1">
    <citation type="journal article" date="2020" name="mSystems">
        <title>Genome- and Community-Level Interaction Insights into Carbon Utilization and Element Cycling Functions of Hydrothermarchaeota in Hydrothermal Sediment.</title>
        <authorList>
            <person name="Zhou Z."/>
            <person name="Liu Y."/>
            <person name="Xu W."/>
            <person name="Pan J."/>
            <person name="Luo Z.H."/>
            <person name="Li M."/>
        </authorList>
    </citation>
    <scope>NUCLEOTIDE SEQUENCE [LARGE SCALE GENOMIC DNA]</scope>
    <source>
        <strain evidence="2">SpSt-751</strain>
    </source>
</reference>
<dbReference type="PANTHER" id="PTHR43861:SF1">
    <property type="entry name" value="TRANS-ACONITATE 2-METHYLTRANSFERASE"/>
    <property type="match status" value="1"/>
</dbReference>
<dbReference type="InterPro" id="IPR029063">
    <property type="entry name" value="SAM-dependent_MTases_sf"/>
</dbReference>
<dbReference type="InterPro" id="IPR013216">
    <property type="entry name" value="Methyltransf_11"/>
</dbReference>
<dbReference type="AlphaFoldDB" id="A0A7C3SNG8"/>
<keyword evidence="2" id="KW-0808">Transferase</keyword>
<evidence type="ECO:0000313" key="2">
    <source>
        <dbReference type="EMBL" id="HGB31199.1"/>
    </source>
</evidence>
<dbReference type="Gene3D" id="3.40.50.150">
    <property type="entry name" value="Vaccinia Virus protein VP39"/>
    <property type="match status" value="1"/>
</dbReference>
<dbReference type="Pfam" id="PF08241">
    <property type="entry name" value="Methyltransf_11"/>
    <property type="match status" value="1"/>
</dbReference>
<dbReference type="SUPFAM" id="SSF53335">
    <property type="entry name" value="S-adenosyl-L-methionine-dependent methyltransferases"/>
    <property type="match status" value="1"/>
</dbReference>
<protein>
    <submittedName>
        <fullName evidence="2">Methyltransferase domain-containing protein</fullName>
    </submittedName>
</protein>
<accession>A0A7C3SNG8</accession>
<proteinExistence type="predicted"/>
<keyword evidence="2" id="KW-0489">Methyltransferase</keyword>
<dbReference type="EMBL" id="DTGA01000112">
    <property type="protein sequence ID" value="HGB31199.1"/>
    <property type="molecule type" value="Genomic_DNA"/>
</dbReference>
<evidence type="ECO:0000259" key="1">
    <source>
        <dbReference type="Pfam" id="PF08241"/>
    </source>
</evidence>
<dbReference type="CDD" id="cd02440">
    <property type="entry name" value="AdoMet_MTases"/>
    <property type="match status" value="1"/>
</dbReference>
<name>A0A7C3SNG8_9BACT</name>
<organism evidence="2">
    <name type="scientific">Dictyoglomus turgidum</name>
    <dbReference type="NCBI Taxonomy" id="513050"/>
    <lineage>
        <taxon>Bacteria</taxon>
        <taxon>Pseudomonadati</taxon>
        <taxon>Dictyoglomota</taxon>
        <taxon>Dictyoglomia</taxon>
        <taxon>Dictyoglomales</taxon>
        <taxon>Dictyoglomaceae</taxon>
        <taxon>Dictyoglomus</taxon>
    </lineage>
</organism>